<dbReference type="InterPro" id="IPR017981">
    <property type="entry name" value="GPCR_2-like_7TM"/>
</dbReference>
<evidence type="ECO:0000313" key="10">
    <source>
        <dbReference type="EMBL" id="OMJ70399.1"/>
    </source>
</evidence>
<feature type="transmembrane region" description="Helical" evidence="8">
    <location>
        <begin position="233"/>
        <end position="255"/>
    </location>
</feature>
<evidence type="ECO:0000313" key="11">
    <source>
        <dbReference type="Proteomes" id="UP000187209"/>
    </source>
</evidence>
<evidence type="ECO:0000256" key="4">
    <source>
        <dbReference type="ARBA" id="ARBA00023040"/>
    </source>
</evidence>
<feature type="transmembrane region" description="Helical" evidence="8">
    <location>
        <begin position="114"/>
        <end position="133"/>
    </location>
</feature>
<proteinExistence type="predicted"/>
<sequence length="283" mass="32399">MVCYGSESEAIYIELIVSSSLTLVCSIFIIIFCLCFDILESFSRKILLYLSFNNTFRALMIIISANRLLRDACFILAYINSICLVSNVIWALSIPVTLYMVLIKGVHDIEKYHIRWVLCCYGVLPCVLAIPFSTNSYGVDGLVCALKENYVSYIWSVTLIYVPSWILIAAIIALYMKLYRHVRRKKEIKYKSIITDRGMIYSLIIGFSMIPMTLIRLIYLFHESCTLNTLYSFSLGLIHLQGFFNLIGLALNANVQKAIKHKLKRNKSDVFDLTSFESFTLST</sequence>
<dbReference type="GO" id="GO:0005886">
    <property type="term" value="C:plasma membrane"/>
    <property type="evidence" value="ECO:0007669"/>
    <property type="project" value="TreeGrafter"/>
</dbReference>
<feature type="domain" description="G-protein coupled receptors family 2 profile 2" evidence="9">
    <location>
        <begin position="11"/>
        <end position="253"/>
    </location>
</feature>
<evidence type="ECO:0000256" key="5">
    <source>
        <dbReference type="ARBA" id="ARBA00023136"/>
    </source>
</evidence>
<feature type="transmembrane region" description="Helical" evidence="8">
    <location>
        <begin position="15"/>
        <end position="39"/>
    </location>
</feature>
<keyword evidence="2 8" id="KW-0812">Transmembrane</keyword>
<protein>
    <recommendedName>
        <fullName evidence="9">G-protein coupled receptors family 2 profile 2 domain-containing protein</fullName>
    </recommendedName>
</protein>
<organism evidence="10 11">
    <name type="scientific">Stentor coeruleus</name>
    <dbReference type="NCBI Taxonomy" id="5963"/>
    <lineage>
        <taxon>Eukaryota</taxon>
        <taxon>Sar</taxon>
        <taxon>Alveolata</taxon>
        <taxon>Ciliophora</taxon>
        <taxon>Postciliodesmatophora</taxon>
        <taxon>Heterotrichea</taxon>
        <taxon>Heterotrichida</taxon>
        <taxon>Stentoridae</taxon>
        <taxon>Stentor</taxon>
    </lineage>
</organism>
<keyword evidence="7" id="KW-0807">Transducer</keyword>
<evidence type="ECO:0000256" key="8">
    <source>
        <dbReference type="SAM" id="Phobius"/>
    </source>
</evidence>
<keyword evidence="3 8" id="KW-1133">Transmembrane helix</keyword>
<dbReference type="PROSITE" id="PS50261">
    <property type="entry name" value="G_PROTEIN_RECEP_F2_4"/>
    <property type="match status" value="1"/>
</dbReference>
<dbReference type="PRINTS" id="PR02001">
    <property type="entry name" value="GCR1CAMPR"/>
</dbReference>
<dbReference type="OrthoDB" id="100006at2759"/>
<dbReference type="AlphaFoldDB" id="A0A1R2B0V9"/>
<evidence type="ECO:0000256" key="3">
    <source>
        <dbReference type="ARBA" id="ARBA00022989"/>
    </source>
</evidence>
<evidence type="ECO:0000256" key="2">
    <source>
        <dbReference type="ARBA" id="ARBA00022692"/>
    </source>
</evidence>
<dbReference type="InterPro" id="IPR022343">
    <property type="entry name" value="GCR1-cAMP_receptor"/>
</dbReference>
<dbReference type="PANTHER" id="PTHR23112:SF0">
    <property type="entry name" value="TRANSMEMBRANE PROTEIN 116"/>
    <property type="match status" value="1"/>
</dbReference>
<evidence type="ECO:0000256" key="7">
    <source>
        <dbReference type="ARBA" id="ARBA00023224"/>
    </source>
</evidence>
<feature type="transmembrane region" description="Helical" evidence="8">
    <location>
        <begin position="75"/>
        <end position="102"/>
    </location>
</feature>
<dbReference type="Proteomes" id="UP000187209">
    <property type="component" value="Unassembled WGS sequence"/>
</dbReference>
<name>A0A1R2B0V9_9CILI</name>
<feature type="transmembrane region" description="Helical" evidence="8">
    <location>
        <begin position="46"/>
        <end position="69"/>
    </location>
</feature>
<accession>A0A1R2B0V9</accession>
<comment type="subcellular location">
    <subcellularLocation>
        <location evidence="1">Membrane</location>
        <topology evidence="1">Multi-pass membrane protein</topology>
    </subcellularLocation>
</comment>
<feature type="transmembrane region" description="Helical" evidence="8">
    <location>
        <begin position="199"/>
        <end position="221"/>
    </location>
</feature>
<dbReference type="GO" id="GO:0007166">
    <property type="term" value="P:cell surface receptor signaling pathway"/>
    <property type="evidence" value="ECO:0007669"/>
    <property type="project" value="InterPro"/>
</dbReference>
<dbReference type="PANTHER" id="PTHR23112">
    <property type="entry name" value="G PROTEIN-COUPLED RECEPTOR 157-RELATED"/>
    <property type="match status" value="1"/>
</dbReference>
<keyword evidence="6" id="KW-0675">Receptor</keyword>
<gene>
    <name evidence="10" type="ORF">SteCoe_31623</name>
</gene>
<evidence type="ECO:0000256" key="1">
    <source>
        <dbReference type="ARBA" id="ARBA00004141"/>
    </source>
</evidence>
<keyword evidence="5 8" id="KW-0472">Membrane</keyword>
<dbReference type="InterPro" id="IPR022340">
    <property type="entry name" value="GPCR_GCR1_put"/>
</dbReference>
<evidence type="ECO:0000259" key="9">
    <source>
        <dbReference type="PROSITE" id="PS50261"/>
    </source>
</evidence>
<evidence type="ECO:0000256" key="6">
    <source>
        <dbReference type="ARBA" id="ARBA00023170"/>
    </source>
</evidence>
<feature type="transmembrane region" description="Helical" evidence="8">
    <location>
        <begin position="153"/>
        <end position="178"/>
    </location>
</feature>
<dbReference type="EMBL" id="MPUH01001091">
    <property type="protein sequence ID" value="OMJ70399.1"/>
    <property type="molecule type" value="Genomic_DNA"/>
</dbReference>
<keyword evidence="11" id="KW-1185">Reference proteome</keyword>
<reference evidence="10 11" key="1">
    <citation type="submission" date="2016-11" db="EMBL/GenBank/DDBJ databases">
        <title>The macronuclear genome of Stentor coeruleus: a giant cell with tiny introns.</title>
        <authorList>
            <person name="Slabodnick M."/>
            <person name="Ruby J.G."/>
            <person name="Reiff S.B."/>
            <person name="Swart E.C."/>
            <person name="Gosai S."/>
            <person name="Prabakaran S."/>
            <person name="Witkowska E."/>
            <person name="Larue G.E."/>
            <person name="Fisher S."/>
            <person name="Freeman R.M."/>
            <person name="Gunawardena J."/>
            <person name="Chu W."/>
            <person name="Stover N.A."/>
            <person name="Gregory B.D."/>
            <person name="Nowacki M."/>
            <person name="Derisi J."/>
            <person name="Roy S.W."/>
            <person name="Marshall W.F."/>
            <person name="Sood P."/>
        </authorList>
    </citation>
    <scope>NUCLEOTIDE SEQUENCE [LARGE SCALE GENOMIC DNA]</scope>
    <source>
        <strain evidence="10">WM001</strain>
    </source>
</reference>
<comment type="caution">
    <text evidence="10">The sequence shown here is derived from an EMBL/GenBank/DDBJ whole genome shotgun (WGS) entry which is preliminary data.</text>
</comment>
<dbReference type="PRINTS" id="PR02000">
    <property type="entry name" value="GCR1PLANT"/>
</dbReference>
<dbReference type="Gene3D" id="1.20.1070.10">
    <property type="entry name" value="Rhodopsin 7-helix transmembrane proteins"/>
    <property type="match status" value="1"/>
</dbReference>
<dbReference type="GO" id="GO:0007189">
    <property type="term" value="P:adenylate cyclase-activating G protein-coupled receptor signaling pathway"/>
    <property type="evidence" value="ECO:0007669"/>
    <property type="project" value="TreeGrafter"/>
</dbReference>
<dbReference type="GO" id="GO:0004930">
    <property type="term" value="F:G protein-coupled receptor activity"/>
    <property type="evidence" value="ECO:0007669"/>
    <property type="project" value="UniProtKB-KW"/>
</dbReference>
<keyword evidence="4" id="KW-0297">G-protein coupled receptor</keyword>